<feature type="transmembrane region" description="Helical" evidence="5">
    <location>
        <begin position="89"/>
        <end position="112"/>
    </location>
</feature>
<evidence type="ECO:0000313" key="6">
    <source>
        <dbReference type="EMBL" id="CDN30309.1"/>
    </source>
</evidence>
<comment type="subcellular location">
    <subcellularLocation>
        <location evidence="1">Membrane</location>
        <topology evidence="1">Multi-pass membrane protein</topology>
    </subcellularLocation>
</comment>
<sequence>MFHTIFIFIFTLLAYLGSLWLFRKSSFPLLHPLITSSALIIVMLNVMGYSYEEFKKATQVINFLLGPSVVALGWALYKQIETLKANLASILASITVGSLVGIVSVMGVLRLFGVPLSIEASLLPKSVTTPIAIQIAERSGGIVSLTAVIVILTGIFGGIVAPFVFRKIGITDSIAKGLALGTAAHGVGTARAMEMGAVEGALSGLAIGVAGLVTTLLVPLVELIF</sequence>
<proteinExistence type="predicted"/>
<keyword evidence="3 5" id="KW-1133">Transmembrane helix</keyword>
<dbReference type="AlphaFoldDB" id="A0A060RA96"/>
<dbReference type="Proteomes" id="UP000027616">
    <property type="component" value="Chromosome I"/>
</dbReference>
<evidence type="ECO:0000256" key="4">
    <source>
        <dbReference type="ARBA" id="ARBA00023136"/>
    </source>
</evidence>
<accession>A0A060RA96</accession>
<feature type="transmembrane region" description="Helical" evidence="5">
    <location>
        <begin position="29"/>
        <end position="51"/>
    </location>
</feature>
<dbReference type="PATRIC" id="fig|1433126.3.peg.201"/>
<protein>
    <submittedName>
        <fullName evidence="6">LrgA-associated membrane protein LrgB</fullName>
    </submittedName>
</protein>
<evidence type="ECO:0000256" key="5">
    <source>
        <dbReference type="SAM" id="Phobius"/>
    </source>
</evidence>
<dbReference type="PANTHER" id="PTHR30249">
    <property type="entry name" value="PUTATIVE SEROTONIN TRANSPORTER"/>
    <property type="match status" value="1"/>
</dbReference>
<reference evidence="6 7" key="1">
    <citation type="journal article" date="2015" name="Genome Announc.">
        <title>Complete Genome Sequence of the Novel Leech Symbiont Mucinivorans hirudinis M3T.</title>
        <authorList>
            <person name="Nelson M.C."/>
            <person name="Bomar L."/>
            <person name="Graf J."/>
        </authorList>
    </citation>
    <scope>NUCLEOTIDE SEQUENCE [LARGE SCALE GENOMIC DNA]</scope>
    <source>
        <strain evidence="7">M3</strain>
    </source>
</reference>
<dbReference type="InterPro" id="IPR007300">
    <property type="entry name" value="CidB/LrgB"/>
</dbReference>
<dbReference type="OrthoDB" id="9811701at2"/>
<dbReference type="PANTHER" id="PTHR30249:SF0">
    <property type="entry name" value="PLASTIDAL GLYCOLATE_GLYCERATE TRANSLOCATOR 1, CHLOROPLASTIC"/>
    <property type="match status" value="1"/>
</dbReference>
<feature type="transmembrane region" description="Helical" evidence="5">
    <location>
        <begin position="57"/>
        <end position="77"/>
    </location>
</feature>
<keyword evidence="4 5" id="KW-0472">Membrane</keyword>
<evidence type="ECO:0000256" key="2">
    <source>
        <dbReference type="ARBA" id="ARBA00022692"/>
    </source>
</evidence>
<dbReference type="HOGENOM" id="CLU_082099_1_0_10"/>
<dbReference type="KEGG" id="rbc:BN938_0203"/>
<dbReference type="GO" id="GO:0016020">
    <property type="term" value="C:membrane"/>
    <property type="evidence" value="ECO:0007669"/>
    <property type="project" value="UniProtKB-SubCell"/>
</dbReference>
<dbReference type="EMBL" id="HG934468">
    <property type="protein sequence ID" value="CDN30309.1"/>
    <property type="molecule type" value="Genomic_DNA"/>
</dbReference>
<evidence type="ECO:0000256" key="3">
    <source>
        <dbReference type="ARBA" id="ARBA00022989"/>
    </source>
</evidence>
<evidence type="ECO:0000313" key="7">
    <source>
        <dbReference type="Proteomes" id="UP000027616"/>
    </source>
</evidence>
<keyword evidence="7" id="KW-1185">Reference proteome</keyword>
<feature type="transmembrane region" description="Helical" evidence="5">
    <location>
        <begin position="6"/>
        <end position="22"/>
    </location>
</feature>
<feature type="transmembrane region" description="Helical" evidence="5">
    <location>
        <begin position="201"/>
        <end position="221"/>
    </location>
</feature>
<dbReference type="Pfam" id="PF04172">
    <property type="entry name" value="LrgB"/>
    <property type="match status" value="1"/>
</dbReference>
<feature type="transmembrane region" description="Helical" evidence="5">
    <location>
        <begin position="142"/>
        <end position="165"/>
    </location>
</feature>
<gene>
    <name evidence="6" type="ORF">BN938_0203</name>
</gene>
<organism evidence="6 7">
    <name type="scientific">Mucinivorans hirudinis</name>
    <dbReference type="NCBI Taxonomy" id="1433126"/>
    <lineage>
        <taxon>Bacteria</taxon>
        <taxon>Pseudomonadati</taxon>
        <taxon>Bacteroidota</taxon>
        <taxon>Bacteroidia</taxon>
        <taxon>Bacteroidales</taxon>
        <taxon>Rikenellaceae</taxon>
        <taxon>Mucinivorans</taxon>
    </lineage>
</organism>
<keyword evidence="2 5" id="KW-0812">Transmembrane</keyword>
<name>A0A060RA96_9BACT</name>
<evidence type="ECO:0000256" key="1">
    <source>
        <dbReference type="ARBA" id="ARBA00004141"/>
    </source>
</evidence>
<dbReference type="eggNOG" id="COG1346">
    <property type="taxonomic scope" value="Bacteria"/>
</dbReference>
<dbReference type="STRING" id="1433126.BN938_0203"/>